<reference evidence="2" key="2">
    <citation type="submission" date="2023-05" db="EMBL/GenBank/DDBJ databases">
        <authorList>
            <consortium name="Lawrence Berkeley National Laboratory"/>
            <person name="Steindorff A."/>
            <person name="Hensen N."/>
            <person name="Bonometti L."/>
            <person name="Westerberg I."/>
            <person name="Brannstrom I.O."/>
            <person name="Guillou S."/>
            <person name="Cros-Aarteil S."/>
            <person name="Calhoun S."/>
            <person name="Haridas S."/>
            <person name="Kuo A."/>
            <person name="Mondo S."/>
            <person name="Pangilinan J."/>
            <person name="Riley R."/>
            <person name="Labutti K."/>
            <person name="Andreopoulos B."/>
            <person name="Lipzen A."/>
            <person name="Chen C."/>
            <person name="Yanf M."/>
            <person name="Daum C."/>
            <person name="Ng V."/>
            <person name="Clum A."/>
            <person name="Ohm R."/>
            <person name="Martin F."/>
            <person name="Silar P."/>
            <person name="Natvig D."/>
            <person name="Lalanne C."/>
            <person name="Gautier V."/>
            <person name="Ament-Velasquez S.L."/>
            <person name="Kruys A."/>
            <person name="Hutchinson M.I."/>
            <person name="Powell A.J."/>
            <person name="Barry K."/>
            <person name="Miller A.N."/>
            <person name="Grigoriev I.V."/>
            <person name="Debuchy R."/>
            <person name="Gladieux P."/>
            <person name="Thoren M.H."/>
            <person name="Johannesson H."/>
        </authorList>
    </citation>
    <scope>NUCLEOTIDE SEQUENCE</scope>
    <source>
        <strain evidence="2">CBS 731.68</strain>
    </source>
</reference>
<evidence type="ECO:0000313" key="3">
    <source>
        <dbReference type="EMBL" id="KAK4119905.1"/>
    </source>
</evidence>
<proteinExistence type="predicted"/>
<dbReference type="AlphaFoldDB" id="A0AAN6TTB3"/>
<dbReference type="RefSeq" id="XP_062643664.1">
    <property type="nucleotide sequence ID" value="XM_062793772.1"/>
</dbReference>
<accession>A0AAN6TTB3</accession>
<keyword evidence="4" id="KW-1185">Reference proteome</keyword>
<comment type="caution">
    <text evidence="2">The sequence shown here is derived from an EMBL/GenBank/DDBJ whole genome shotgun (WGS) entry which is preliminary data.</text>
</comment>
<gene>
    <name evidence="2" type="ORF">N657DRAFT_649672</name>
    <name evidence="3" type="ORF">N657DRAFT_649687</name>
</gene>
<name>A0AAN6TTB3_9PEZI</name>
<protein>
    <submittedName>
        <fullName evidence="2">Uncharacterized protein</fullName>
    </submittedName>
</protein>
<evidence type="ECO:0000313" key="2">
    <source>
        <dbReference type="EMBL" id="KAK4119891.1"/>
    </source>
</evidence>
<reference evidence="2" key="1">
    <citation type="journal article" date="2023" name="Mol. Phylogenet. Evol.">
        <title>Genome-scale phylogeny and comparative genomics of the fungal order Sordariales.</title>
        <authorList>
            <person name="Hensen N."/>
            <person name="Bonometti L."/>
            <person name="Westerberg I."/>
            <person name="Brannstrom I.O."/>
            <person name="Guillou S."/>
            <person name="Cros-Aarteil S."/>
            <person name="Calhoun S."/>
            <person name="Haridas S."/>
            <person name="Kuo A."/>
            <person name="Mondo S."/>
            <person name="Pangilinan J."/>
            <person name="Riley R."/>
            <person name="LaButti K."/>
            <person name="Andreopoulos B."/>
            <person name="Lipzen A."/>
            <person name="Chen C."/>
            <person name="Yan M."/>
            <person name="Daum C."/>
            <person name="Ng V."/>
            <person name="Clum A."/>
            <person name="Steindorff A."/>
            <person name="Ohm R.A."/>
            <person name="Martin F."/>
            <person name="Silar P."/>
            <person name="Natvig D.O."/>
            <person name="Lalanne C."/>
            <person name="Gautier V."/>
            <person name="Ament-Velasquez S.L."/>
            <person name="Kruys A."/>
            <person name="Hutchinson M.I."/>
            <person name="Powell A.J."/>
            <person name="Barry K."/>
            <person name="Miller A.N."/>
            <person name="Grigoriev I.V."/>
            <person name="Debuchy R."/>
            <person name="Gladieux P."/>
            <person name="Hiltunen Thoren M."/>
            <person name="Johannesson H."/>
        </authorList>
    </citation>
    <scope>NUCLEOTIDE SEQUENCE</scope>
    <source>
        <strain evidence="2">CBS 731.68</strain>
    </source>
</reference>
<sequence length="72" mass="8233">MSSGELYARSRADNRASITGSASLGGNREDEHEQNCPSNLPTNYCTPRYCWTARPRSINWNIYISMLGIEYW</sequence>
<organism evidence="2 4">
    <name type="scientific">Parathielavia appendiculata</name>
    <dbReference type="NCBI Taxonomy" id="2587402"/>
    <lineage>
        <taxon>Eukaryota</taxon>
        <taxon>Fungi</taxon>
        <taxon>Dikarya</taxon>
        <taxon>Ascomycota</taxon>
        <taxon>Pezizomycotina</taxon>
        <taxon>Sordariomycetes</taxon>
        <taxon>Sordariomycetidae</taxon>
        <taxon>Sordariales</taxon>
        <taxon>Chaetomiaceae</taxon>
        <taxon>Parathielavia</taxon>
    </lineage>
</organism>
<feature type="region of interest" description="Disordered" evidence="1">
    <location>
        <begin position="18"/>
        <end position="41"/>
    </location>
</feature>
<dbReference type="GeneID" id="87830541"/>
<dbReference type="Proteomes" id="UP001302602">
    <property type="component" value="Unassembled WGS sequence"/>
</dbReference>
<dbReference type="EMBL" id="MU853243">
    <property type="protein sequence ID" value="KAK4119905.1"/>
    <property type="molecule type" value="Genomic_DNA"/>
</dbReference>
<evidence type="ECO:0000313" key="4">
    <source>
        <dbReference type="Proteomes" id="UP001302602"/>
    </source>
</evidence>
<dbReference type="EMBL" id="MU853243">
    <property type="protein sequence ID" value="KAK4119891.1"/>
    <property type="molecule type" value="Genomic_DNA"/>
</dbReference>
<evidence type="ECO:0000256" key="1">
    <source>
        <dbReference type="SAM" id="MobiDB-lite"/>
    </source>
</evidence>